<accession>A0A1F5Q918</accession>
<sequence>MVRESRFRNPEFQEKLARARRYERKTGLYFSWRSFIILGLFLTAVYFLAISKKFLVTQAAVSGTGASAEEISAVLTRMRNERFGYVIPRNHILILDEEKLLFEIQQEFPAVRSISALKKIWPDQIAVAIEERVPKYVWQSGSDFYLLDQDGVVFQAIASYAPETFSQALIIDTSAAPVTAGEGLSIKPILEFVSRAKDAWQTHINQAGLVHFSVPGGKSQDILVKTTIGFNVLFDLERDPVEQLENLKILLNREILPETHGGLSYIDLRLPHMAYYCYKDAPCAPEYATSTQPSI</sequence>
<reference evidence="3 4" key="1">
    <citation type="journal article" date="2016" name="Nat. Commun.">
        <title>Thousands of microbial genomes shed light on interconnected biogeochemical processes in an aquifer system.</title>
        <authorList>
            <person name="Anantharaman K."/>
            <person name="Brown C.T."/>
            <person name="Hug L.A."/>
            <person name="Sharon I."/>
            <person name="Castelle C.J."/>
            <person name="Probst A.J."/>
            <person name="Thomas B.C."/>
            <person name="Singh A."/>
            <person name="Wilkins M.J."/>
            <person name="Karaoz U."/>
            <person name="Brodie E.L."/>
            <person name="Williams K.H."/>
            <person name="Hubbard S.S."/>
            <person name="Banfield J.F."/>
        </authorList>
    </citation>
    <scope>NUCLEOTIDE SEQUENCE [LARGE SCALE GENOMIC DNA]</scope>
</reference>
<dbReference type="InterPro" id="IPR005548">
    <property type="entry name" value="Cell_div_FtsQ/DivIB_C"/>
</dbReference>
<evidence type="ECO:0000313" key="3">
    <source>
        <dbReference type="EMBL" id="OGE98701.1"/>
    </source>
</evidence>
<feature type="domain" description="Cell division protein FtsQ/DivIB C-terminal" evidence="2">
    <location>
        <begin position="137"/>
        <end position="269"/>
    </location>
</feature>
<comment type="caution">
    <text evidence="3">The sequence shown here is derived from an EMBL/GenBank/DDBJ whole genome shotgun (WGS) entry which is preliminary data.</text>
</comment>
<keyword evidence="1" id="KW-0472">Membrane</keyword>
<keyword evidence="1" id="KW-0812">Transmembrane</keyword>
<evidence type="ECO:0000259" key="2">
    <source>
        <dbReference type="Pfam" id="PF03799"/>
    </source>
</evidence>
<keyword evidence="1" id="KW-1133">Transmembrane helix</keyword>
<dbReference type="EMBL" id="MFFF01000027">
    <property type="protein sequence ID" value="OGE98701.1"/>
    <property type="molecule type" value="Genomic_DNA"/>
</dbReference>
<evidence type="ECO:0000313" key="4">
    <source>
        <dbReference type="Proteomes" id="UP000177235"/>
    </source>
</evidence>
<dbReference type="GO" id="GO:0051301">
    <property type="term" value="P:cell division"/>
    <property type="evidence" value="ECO:0007669"/>
    <property type="project" value="UniProtKB-KW"/>
</dbReference>
<dbReference type="Proteomes" id="UP000177235">
    <property type="component" value="Unassembled WGS sequence"/>
</dbReference>
<name>A0A1F5Q918_9BACT</name>
<protein>
    <recommendedName>
        <fullName evidence="2">Cell division protein FtsQ/DivIB C-terminal domain-containing protein</fullName>
    </recommendedName>
</protein>
<organism evidence="3 4">
    <name type="scientific">Candidatus Doudnabacteria bacterium RIFCSPLOWO2_02_FULL_48_13</name>
    <dbReference type="NCBI Taxonomy" id="1817845"/>
    <lineage>
        <taxon>Bacteria</taxon>
        <taxon>Candidatus Doudnaibacteriota</taxon>
    </lineage>
</organism>
<dbReference type="AlphaFoldDB" id="A0A1F5Q918"/>
<gene>
    <name evidence="3" type="ORF">A3J05_04550</name>
</gene>
<dbReference type="Pfam" id="PF03799">
    <property type="entry name" value="FtsQ_DivIB_C"/>
    <property type="match status" value="1"/>
</dbReference>
<proteinExistence type="predicted"/>
<evidence type="ECO:0000256" key="1">
    <source>
        <dbReference type="SAM" id="Phobius"/>
    </source>
</evidence>
<feature type="transmembrane region" description="Helical" evidence="1">
    <location>
        <begin position="28"/>
        <end position="49"/>
    </location>
</feature>